<dbReference type="SUPFAM" id="SSF49265">
    <property type="entry name" value="Fibronectin type III"/>
    <property type="match status" value="1"/>
</dbReference>
<dbReference type="InterPro" id="IPR036116">
    <property type="entry name" value="FN3_sf"/>
</dbReference>
<dbReference type="PROSITE" id="PS51257">
    <property type="entry name" value="PROKAR_LIPOPROTEIN"/>
    <property type="match status" value="1"/>
</dbReference>
<dbReference type="EMBL" id="BMYZ01000001">
    <property type="protein sequence ID" value="GGY73852.1"/>
    <property type="molecule type" value="Genomic_DNA"/>
</dbReference>
<dbReference type="InterPro" id="IPR013783">
    <property type="entry name" value="Ig-like_fold"/>
</dbReference>
<dbReference type="RefSeq" id="WP_189417814.1">
    <property type="nucleotide sequence ID" value="NZ_BMYZ01000001.1"/>
</dbReference>
<organism evidence="2 3">
    <name type="scientific">Cellvibrio zantedeschiae</name>
    <dbReference type="NCBI Taxonomy" id="1237077"/>
    <lineage>
        <taxon>Bacteria</taxon>
        <taxon>Pseudomonadati</taxon>
        <taxon>Pseudomonadota</taxon>
        <taxon>Gammaproteobacteria</taxon>
        <taxon>Cellvibrionales</taxon>
        <taxon>Cellvibrionaceae</taxon>
        <taxon>Cellvibrio</taxon>
    </lineage>
</organism>
<dbReference type="InterPro" id="IPR014044">
    <property type="entry name" value="CAP_dom"/>
</dbReference>
<comment type="caution">
    <text evidence="2">The sequence shown here is derived from an EMBL/GenBank/DDBJ whole genome shotgun (WGS) entry which is preliminary data.</text>
</comment>
<protein>
    <recommendedName>
        <fullName evidence="1">Fibronectin type-III domain-containing protein</fullName>
    </recommendedName>
</protein>
<evidence type="ECO:0000313" key="2">
    <source>
        <dbReference type="EMBL" id="GGY73852.1"/>
    </source>
</evidence>
<proteinExistence type="predicted"/>
<dbReference type="CDD" id="cd05379">
    <property type="entry name" value="CAP_bacterial"/>
    <property type="match status" value="1"/>
</dbReference>
<dbReference type="InterPro" id="IPR003961">
    <property type="entry name" value="FN3_dom"/>
</dbReference>
<dbReference type="Pfam" id="PF00188">
    <property type="entry name" value="CAP"/>
    <property type="match status" value="1"/>
</dbReference>
<gene>
    <name evidence="2" type="ORF">GCM10011613_18930</name>
</gene>
<dbReference type="PROSITE" id="PS50853">
    <property type="entry name" value="FN3"/>
    <property type="match status" value="1"/>
</dbReference>
<dbReference type="Gene3D" id="3.40.33.10">
    <property type="entry name" value="CAP"/>
    <property type="match status" value="1"/>
</dbReference>
<dbReference type="Gene3D" id="2.60.40.10">
    <property type="entry name" value="Immunoglobulins"/>
    <property type="match status" value="1"/>
</dbReference>
<feature type="domain" description="Fibronectin type-III" evidence="1">
    <location>
        <begin position="66"/>
        <end position="161"/>
    </location>
</feature>
<keyword evidence="3" id="KW-1185">Reference proteome</keyword>
<evidence type="ECO:0000313" key="3">
    <source>
        <dbReference type="Proteomes" id="UP000619761"/>
    </source>
</evidence>
<accession>A0ABQ3B5A0</accession>
<reference evidence="3" key="1">
    <citation type="journal article" date="2019" name="Int. J. Syst. Evol. Microbiol.">
        <title>The Global Catalogue of Microorganisms (GCM) 10K type strain sequencing project: providing services to taxonomists for standard genome sequencing and annotation.</title>
        <authorList>
            <consortium name="The Broad Institute Genomics Platform"/>
            <consortium name="The Broad Institute Genome Sequencing Center for Infectious Disease"/>
            <person name="Wu L."/>
            <person name="Ma J."/>
        </authorList>
    </citation>
    <scope>NUCLEOTIDE SEQUENCE [LARGE SCALE GENOMIC DNA]</scope>
    <source>
        <strain evidence="3">KCTC 32239</strain>
    </source>
</reference>
<sequence>MHVQLKHLIFVICILGITACGGGGGGGGSDNNTPPVTSTSSSSIASSLASSISSTTSSSPSTSLTAPQNLAAIASNTSINLSWNPVAGATSYHIYYATEANITAKNISAFQNGTWVKNVNSPYVVTGLQNNKTYYFVVTAVKGSEESTQSVEVNATPTADEFSRQPTAQEVLVVELINRARFDPAAEAARYGIGLNDGITGAQLTADRKPPLAHNLFLIDSARTHSQWMLDNDIFSHTGAADSTPTERMMAAGYVFAGAWSSGENIAWAGTTAPTINLTQYALVHHEGLFKSPGHRVNILGTSFREIGVGQNQGMFLNNGTNYLSSMLTENFARSGNSYYLSGVVYDDTNNNKFYDVGEGLERVTISTNGKSYPVYASGAYSIPLSNGTYDLVITGGPLGSIMNYRVQINNANVKLDVIKTGATAEVVTW</sequence>
<evidence type="ECO:0000259" key="1">
    <source>
        <dbReference type="PROSITE" id="PS50853"/>
    </source>
</evidence>
<dbReference type="Proteomes" id="UP000619761">
    <property type="component" value="Unassembled WGS sequence"/>
</dbReference>
<dbReference type="SUPFAM" id="SSF55797">
    <property type="entry name" value="PR-1-like"/>
    <property type="match status" value="1"/>
</dbReference>
<dbReference type="PANTHER" id="PTHR31157:SF1">
    <property type="entry name" value="SCP DOMAIN-CONTAINING PROTEIN"/>
    <property type="match status" value="1"/>
</dbReference>
<dbReference type="Pfam" id="PF00041">
    <property type="entry name" value="fn3"/>
    <property type="match status" value="1"/>
</dbReference>
<dbReference type="CDD" id="cd00063">
    <property type="entry name" value="FN3"/>
    <property type="match status" value="1"/>
</dbReference>
<name>A0ABQ3B5A0_9GAMM</name>
<dbReference type="SMART" id="SM00060">
    <property type="entry name" value="FN3"/>
    <property type="match status" value="1"/>
</dbReference>
<dbReference type="InterPro" id="IPR035940">
    <property type="entry name" value="CAP_sf"/>
</dbReference>
<dbReference type="PANTHER" id="PTHR31157">
    <property type="entry name" value="SCP DOMAIN-CONTAINING PROTEIN"/>
    <property type="match status" value="1"/>
</dbReference>